<keyword evidence="7" id="KW-0645">Protease</keyword>
<dbReference type="SMART" id="SM00589">
    <property type="entry name" value="PRY"/>
    <property type="match status" value="1"/>
</dbReference>
<reference evidence="15" key="1">
    <citation type="submission" date="2018-05" db="EMBL/GenBank/DDBJ databases">
        <authorList>
            <person name="Datahose"/>
        </authorList>
    </citation>
    <scope>NUCLEOTIDE SEQUENCE</scope>
</reference>
<dbReference type="InterPro" id="IPR001611">
    <property type="entry name" value="Leu-rich_rpt"/>
</dbReference>
<dbReference type="Pfam" id="PF13553">
    <property type="entry name" value="FIIND"/>
    <property type="match status" value="1"/>
</dbReference>
<dbReference type="Pfam" id="PF13516">
    <property type="entry name" value="LRR_6"/>
    <property type="match status" value="2"/>
</dbReference>
<evidence type="ECO:0000256" key="1">
    <source>
        <dbReference type="ARBA" id="ARBA00004110"/>
    </source>
</evidence>
<dbReference type="SMART" id="SM00368">
    <property type="entry name" value="LRR_RI"/>
    <property type="match status" value="4"/>
</dbReference>
<reference evidence="15" key="2">
    <citation type="submission" date="2025-08" db="UniProtKB">
        <authorList>
            <consortium name="Ensembl"/>
        </authorList>
    </citation>
    <scope>IDENTIFICATION</scope>
</reference>
<evidence type="ECO:0000256" key="6">
    <source>
        <dbReference type="ARBA" id="ARBA00022614"/>
    </source>
</evidence>
<dbReference type="SMART" id="SM01289">
    <property type="entry name" value="PYRIN"/>
    <property type="match status" value="1"/>
</dbReference>
<feature type="domain" description="B30.2/SPRY" evidence="11">
    <location>
        <begin position="229"/>
        <end position="429"/>
    </location>
</feature>
<evidence type="ECO:0000256" key="5">
    <source>
        <dbReference type="ARBA" id="ARBA00022590"/>
    </source>
</evidence>
<dbReference type="GO" id="GO:0006508">
    <property type="term" value="P:proteolysis"/>
    <property type="evidence" value="ECO:0007669"/>
    <property type="project" value="UniProtKB-KW"/>
</dbReference>
<evidence type="ECO:0000256" key="3">
    <source>
        <dbReference type="ARBA" id="ARBA00004193"/>
    </source>
</evidence>
<dbReference type="Pfam" id="PF00622">
    <property type="entry name" value="SPRY"/>
    <property type="match status" value="1"/>
</dbReference>
<protein>
    <recommendedName>
        <fullName evidence="17">B30.2/SPRY domain-containing protein</fullName>
    </recommendedName>
</protein>
<evidence type="ECO:0000256" key="2">
    <source>
        <dbReference type="ARBA" id="ARBA00004187"/>
    </source>
</evidence>
<dbReference type="InterPro" id="IPR043136">
    <property type="entry name" value="B30.2/SPRY_sf"/>
</dbReference>
<dbReference type="PANTHER" id="PTHR24106">
    <property type="entry name" value="NACHT, LRR AND CARD DOMAINS-CONTAINING"/>
    <property type="match status" value="1"/>
</dbReference>
<keyword evidence="7" id="KW-0378">Hydrolase</keyword>
<dbReference type="InterPro" id="IPR006574">
    <property type="entry name" value="PRY"/>
</dbReference>
<dbReference type="AlphaFoldDB" id="A0AAX7TBL7"/>
<dbReference type="SUPFAM" id="SSF47986">
    <property type="entry name" value="DEATH domain"/>
    <property type="match status" value="2"/>
</dbReference>
<dbReference type="SUPFAM" id="SSF49899">
    <property type="entry name" value="Concanavalin A-like lectins/glucanases"/>
    <property type="match status" value="1"/>
</dbReference>
<dbReference type="Pfam" id="PF23679">
    <property type="entry name" value="UPA-FIIND"/>
    <property type="match status" value="1"/>
</dbReference>
<dbReference type="PROSITE" id="PS51830">
    <property type="entry name" value="FIIND"/>
    <property type="match status" value="1"/>
</dbReference>
<keyword evidence="16" id="KW-1185">Reference proteome</keyword>
<evidence type="ECO:0000256" key="10">
    <source>
        <dbReference type="ARBA" id="ARBA00038296"/>
    </source>
</evidence>
<proteinExistence type="inferred from homology"/>
<dbReference type="InterPro" id="IPR051261">
    <property type="entry name" value="NLR"/>
</dbReference>
<dbReference type="PRINTS" id="PR01407">
    <property type="entry name" value="BUTYPHLNCDUF"/>
</dbReference>
<evidence type="ECO:0000256" key="7">
    <source>
        <dbReference type="ARBA" id="ARBA00022670"/>
    </source>
</evidence>
<evidence type="ECO:0000313" key="15">
    <source>
        <dbReference type="Ensembl" id="ENSACLP00000054324.1"/>
    </source>
</evidence>
<evidence type="ECO:0000259" key="13">
    <source>
        <dbReference type="PROSITE" id="PS50824"/>
    </source>
</evidence>
<feature type="domain" description="CARD" evidence="12">
    <location>
        <begin position="758"/>
        <end position="836"/>
    </location>
</feature>
<organism evidence="15 16">
    <name type="scientific">Astatotilapia calliptera</name>
    <name type="common">Eastern happy</name>
    <name type="synonym">Chromis callipterus</name>
    <dbReference type="NCBI Taxonomy" id="8154"/>
    <lineage>
        <taxon>Eukaryota</taxon>
        <taxon>Metazoa</taxon>
        <taxon>Chordata</taxon>
        <taxon>Craniata</taxon>
        <taxon>Vertebrata</taxon>
        <taxon>Euteleostomi</taxon>
        <taxon>Actinopterygii</taxon>
        <taxon>Neopterygii</taxon>
        <taxon>Teleostei</taxon>
        <taxon>Neoteleostei</taxon>
        <taxon>Acanthomorphata</taxon>
        <taxon>Ovalentaria</taxon>
        <taxon>Cichlomorphae</taxon>
        <taxon>Cichliformes</taxon>
        <taxon>Cichlidae</taxon>
        <taxon>African cichlids</taxon>
        <taxon>Pseudocrenilabrinae</taxon>
        <taxon>Haplochromini</taxon>
        <taxon>Astatotilapia</taxon>
    </lineage>
</organism>
<dbReference type="Gene3D" id="3.80.10.10">
    <property type="entry name" value="Ribonuclease Inhibitor"/>
    <property type="match status" value="1"/>
</dbReference>
<dbReference type="SUPFAM" id="SSF52047">
    <property type="entry name" value="RNI-like"/>
    <property type="match status" value="1"/>
</dbReference>
<dbReference type="InterPro" id="IPR001870">
    <property type="entry name" value="B30.2/SPRY"/>
</dbReference>
<dbReference type="InterPro" id="IPR011029">
    <property type="entry name" value="DEATH-like_dom_sf"/>
</dbReference>
<evidence type="ECO:0000256" key="8">
    <source>
        <dbReference type="ARBA" id="ARBA00022737"/>
    </source>
</evidence>
<evidence type="ECO:0000259" key="14">
    <source>
        <dbReference type="PROSITE" id="PS51830"/>
    </source>
</evidence>
<dbReference type="Gene3D" id="1.10.533.10">
    <property type="entry name" value="Death Domain, Fas"/>
    <property type="match status" value="1"/>
</dbReference>
<keyword evidence="8" id="KW-0677">Repeat</keyword>
<dbReference type="InterPro" id="IPR003879">
    <property type="entry name" value="Butyrophylin_SPRY"/>
</dbReference>
<keyword evidence="6" id="KW-0433">Leucine-rich repeat</keyword>
<dbReference type="InterPro" id="IPR025307">
    <property type="entry name" value="FIIND_dom"/>
</dbReference>
<dbReference type="InterPro" id="IPR003877">
    <property type="entry name" value="SPRY_dom"/>
</dbReference>
<sequence>MEMRVKHQLLEVLQDLRDEELNSFQCYLQDPELLGDFPAIRKMGLETLSRTETVDLIVQKYALNDAVTVTNLITKKLKMNKEDLEVFDLKKHTASEKTFLRLLPWVKTSNKSLLGGCNLSERSCQALSSALDTESCSLRELNLSNNDLQDSGIKFLSAGLASPHCKLETLSLSGCLITEKGCCSLASALSSNPSHLRELDLSYNHPGASGTTVLSAGLKDPCWRLDTLKVEPAGVQWLIPGLRKYFCELNIDTNTAYRNLKLSDRNRKVTYMEGDKLYPDHPDRFEWCTQLLCRNGLTGRCYWEVEWSGDIFISLSYRGIGRRGFSKDCVFGWNDQSWSLNCSDDGCYSVWHNDRGTTISSSSSSSSVSHRVGVYVDCPAGTLSFYSVSPDTLIHLHTFNTTFTETLYPGFGFWSFGSSVSLCADARKRQLTEKPSHRIEGFTMIKASCVSSVKADTQPGLSEDNTKMIESSFTPEVYGESAHIFYSFRCPGQGVFQCTLTGLVFDISQQAELLYKTVQWDEKLLQQSNKMAAGPLFNIKSSKDAVRQLHLPHCVPKDDLLSNCLSVVHISDGEMNVLKPLKITDTHVIVEFPHLSSFGLVWDIIRRFWNKEKPVLGQVLLFLRLPNPKTQKQNLNVFLLPSNIPVEEVRMKHRYSDYIPVPSNCEFFKDCIYTVLCPVACRIQPEEEKFHLDFGPNYHPTFEIRLPANTEEVSITVKDQMQTDVWRRDIDLSDVVQTRDNRLRLQSLPPDKHLLFIRKQFVDQVSDSTLNQLLDSLFQQGIINMEEMDSARIKPRADRARDVIDVVRNKGEEASSSLIDGLRELDPYFSETLHVS</sequence>
<comment type="subcellular location">
    <subcellularLocation>
        <location evidence="2">Basolateral cell membrane</location>
    </subcellularLocation>
    <subcellularLocation>
        <location evidence="3">Cell membrane</location>
        <topology evidence="3">Lipid-anchor</topology>
    </subcellularLocation>
    <subcellularLocation>
        <location evidence="1">Inflammasome</location>
    </subcellularLocation>
</comment>
<dbReference type="SMART" id="SM00449">
    <property type="entry name" value="SPRY"/>
    <property type="match status" value="1"/>
</dbReference>
<evidence type="ECO:0000313" key="16">
    <source>
        <dbReference type="Proteomes" id="UP000265100"/>
    </source>
</evidence>
<feature type="domain" description="FIIND" evidence="14">
    <location>
        <begin position="467"/>
        <end position="744"/>
    </location>
</feature>
<dbReference type="Pfam" id="PF13765">
    <property type="entry name" value="PRY"/>
    <property type="match status" value="1"/>
</dbReference>
<name>A0AAX7TBL7_ASTCA</name>
<dbReference type="PROSITE" id="PS50188">
    <property type="entry name" value="B302_SPRY"/>
    <property type="match status" value="1"/>
</dbReference>
<dbReference type="PROSITE" id="PS50209">
    <property type="entry name" value="CARD"/>
    <property type="match status" value="1"/>
</dbReference>
<keyword evidence="9" id="KW-1271">Inflammasome</keyword>
<dbReference type="InterPro" id="IPR004020">
    <property type="entry name" value="DAPIN"/>
</dbReference>
<dbReference type="PROSITE" id="PS50824">
    <property type="entry name" value="DAPIN"/>
    <property type="match status" value="1"/>
</dbReference>
<dbReference type="GeneTree" id="ENSGT00730000111912"/>
<reference evidence="15" key="3">
    <citation type="submission" date="2025-09" db="UniProtKB">
        <authorList>
            <consortium name="Ensembl"/>
        </authorList>
    </citation>
    <scope>IDENTIFICATION</scope>
</reference>
<dbReference type="Ensembl" id="ENSACLT00000059581.1">
    <property type="protein sequence ID" value="ENSACLP00000054324.1"/>
    <property type="gene ID" value="ENSACLG00000031067.1"/>
</dbReference>
<dbReference type="InterPro" id="IPR013320">
    <property type="entry name" value="ConA-like_dom_sf"/>
</dbReference>
<dbReference type="Gene3D" id="2.60.120.920">
    <property type="match status" value="1"/>
</dbReference>
<keyword evidence="5" id="KW-1210">Necrosis</keyword>
<dbReference type="InterPro" id="IPR001315">
    <property type="entry name" value="CARD"/>
</dbReference>
<dbReference type="PROSITE" id="PS51450">
    <property type="entry name" value="LRR"/>
    <property type="match status" value="1"/>
</dbReference>
<evidence type="ECO:0000256" key="9">
    <source>
        <dbReference type="ARBA" id="ARBA00023233"/>
    </source>
</evidence>
<dbReference type="InterPro" id="IPR032675">
    <property type="entry name" value="LRR_dom_sf"/>
</dbReference>
<evidence type="ECO:0000256" key="4">
    <source>
        <dbReference type="ARBA" id="ARBA00022490"/>
    </source>
</evidence>
<evidence type="ECO:0000259" key="12">
    <source>
        <dbReference type="PROSITE" id="PS50209"/>
    </source>
</evidence>
<dbReference type="Proteomes" id="UP000265100">
    <property type="component" value="Chromosome 15"/>
</dbReference>
<evidence type="ECO:0008006" key="17">
    <source>
        <dbReference type="Google" id="ProtNLM"/>
    </source>
</evidence>
<dbReference type="GO" id="GO:0061702">
    <property type="term" value="C:canonical inflammasome complex"/>
    <property type="evidence" value="ECO:0007669"/>
    <property type="project" value="UniProtKB-SubCell"/>
</dbReference>
<keyword evidence="4" id="KW-0963">Cytoplasm</keyword>
<feature type="domain" description="Pyrin" evidence="13">
    <location>
        <begin position="1"/>
        <end position="97"/>
    </location>
</feature>
<dbReference type="CDD" id="cd16040">
    <property type="entry name" value="SPRY_PRY_SNTX"/>
    <property type="match status" value="1"/>
</dbReference>
<dbReference type="GO" id="GO:0042981">
    <property type="term" value="P:regulation of apoptotic process"/>
    <property type="evidence" value="ECO:0007669"/>
    <property type="project" value="InterPro"/>
</dbReference>
<evidence type="ECO:0000259" key="11">
    <source>
        <dbReference type="PROSITE" id="PS50188"/>
    </source>
</evidence>
<dbReference type="GO" id="GO:0012501">
    <property type="term" value="P:programmed cell death"/>
    <property type="evidence" value="ECO:0007669"/>
    <property type="project" value="UniProtKB-KW"/>
</dbReference>
<comment type="similarity">
    <text evidence="10">Belongs to the NOD1-NOD2 family.</text>
</comment>
<gene>
    <name evidence="15" type="primary">HECTD4</name>
</gene>
<dbReference type="Pfam" id="PF00619">
    <property type="entry name" value="CARD"/>
    <property type="match status" value="1"/>
</dbReference>
<dbReference type="Pfam" id="PF02758">
    <property type="entry name" value="PYRIN"/>
    <property type="match status" value="1"/>
</dbReference>
<dbReference type="GO" id="GO:0008233">
    <property type="term" value="F:peptidase activity"/>
    <property type="evidence" value="ECO:0007669"/>
    <property type="project" value="UniProtKB-KW"/>
</dbReference>
<accession>A0AAX7TBL7</accession>
<dbReference type="GO" id="GO:0016323">
    <property type="term" value="C:basolateral plasma membrane"/>
    <property type="evidence" value="ECO:0007669"/>
    <property type="project" value="UniProtKB-SubCell"/>
</dbReference>